<feature type="signal peptide" evidence="2">
    <location>
        <begin position="1"/>
        <end position="26"/>
    </location>
</feature>
<reference evidence="3 4" key="1">
    <citation type="submission" date="2020-08" db="EMBL/GenBank/DDBJ databases">
        <title>Novel species isolated from subtropical streams in China.</title>
        <authorList>
            <person name="Lu H."/>
        </authorList>
    </citation>
    <scope>NUCLEOTIDE SEQUENCE [LARGE SCALE GENOMIC DNA]</scope>
    <source>
        <strain evidence="3 4">CY18W</strain>
    </source>
</reference>
<organism evidence="3 4">
    <name type="scientific">Undibacterium hunanense</name>
    <dbReference type="NCBI Taxonomy" id="2762292"/>
    <lineage>
        <taxon>Bacteria</taxon>
        <taxon>Pseudomonadati</taxon>
        <taxon>Pseudomonadota</taxon>
        <taxon>Betaproteobacteria</taxon>
        <taxon>Burkholderiales</taxon>
        <taxon>Oxalobacteraceae</taxon>
        <taxon>Undibacterium</taxon>
    </lineage>
</organism>
<dbReference type="Pfam" id="PF02321">
    <property type="entry name" value="OEP"/>
    <property type="match status" value="2"/>
</dbReference>
<dbReference type="Proteomes" id="UP000650424">
    <property type="component" value="Unassembled WGS sequence"/>
</dbReference>
<dbReference type="PANTHER" id="PTHR30203">
    <property type="entry name" value="OUTER MEMBRANE CATION EFFLUX PROTEIN"/>
    <property type="match status" value="1"/>
</dbReference>
<feature type="chain" id="PRO_5044958326" evidence="2">
    <location>
        <begin position="27"/>
        <end position="468"/>
    </location>
</feature>
<keyword evidence="2" id="KW-0472">Membrane</keyword>
<keyword evidence="2" id="KW-0564">Palmitate</keyword>
<name>A0ABR6ZT98_9BURK</name>
<keyword evidence="2" id="KW-1134">Transmembrane beta strand</keyword>
<protein>
    <submittedName>
        <fullName evidence="3">Efflux transporter outer membrane subunit</fullName>
    </submittedName>
</protein>
<dbReference type="InterPro" id="IPR003423">
    <property type="entry name" value="OMP_efflux"/>
</dbReference>
<accession>A0ABR6ZT98</accession>
<evidence type="ECO:0000313" key="3">
    <source>
        <dbReference type="EMBL" id="MBC3919084.1"/>
    </source>
</evidence>
<dbReference type="Gene3D" id="1.20.1600.10">
    <property type="entry name" value="Outer membrane efflux proteins (OEP)"/>
    <property type="match status" value="1"/>
</dbReference>
<dbReference type="PANTHER" id="PTHR30203:SF32">
    <property type="entry name" value="CATION EFFLUX SYSTEM PROTEIN CUSC"/>
    <property type="match status" value="1"/>
</dbReference>
<evidence type="ECO:0000256" key="1">
    <source>
        <dbReference type="ARBA" id="ARBA00007613"/>
    </source>
</evidence>
<evidence type="ECO:0000313" key="4">
    <source>
        <dbReference type="Proteomes" id="UP000650424"/>
    </source>
</evidence>
<dbReference type="SUPFAM" id="SSF56954">
    <property type="entry name" value="Outer membrane efflux proteins (OEP)"/>
    <property type="match status" value="1"/>
</dbReference>
<proteinExistence type="inferred from homology"/>
<keyword evidence="2" id="KW-0449">Lipoprotein</keyword>
<dbReference type="RefSeq" id="WP_186948350.1">
    <property type="nucleotide sequence ID" value="NZ_JACOGF010000008.1"/>
</dbReference>
<keyword evidence="2" id="KW-0812">Transmembrane</keyword>
<keyword evidence="2" id="KW-0732">Signal</keyword>
<gene>
    <name evidence="3" type="ORF">H8L32_16455</name>
</gene>
<comment type="similarity">
    <text evidence="1 2">Belongs to the outer membrane factor (OMF) (TC 1.B.17) family.</text>
</comment>
<keyword evidence="4" id="KW-1185">Reference proteome</keyword>
<dbReference type="EMBL" id="JACOGF010000008">
    <property type="protein sequence ID" value="MBC3919084.1"/>
    <property type="molecule type" value="Genomic_DNA"/>
</dbReference>
<sequence length="468" mass="50149">MICQNSPGRRLLLATAVLSLAACANLAPKYQRPPAATPLTTISLATAVYDGTQKADATGQDMAALPDWQQFFTDARLKRLIVLALVNNRDVRVAALKVEQARTQLSIQDAAQLPTLNASANASRSDHGGRSVSAQIGLTAFELDLFGRLRNASESALQSALSSAESHRSVQLSLMAEVASAWLTLAADLQRQQLAEQTLSSRQRSHQLNVQRHQLGAINGLALAQSLSAQDQARLDVANAALQVTQDRHALDLLVGAATPPELEPPTQQPQQPEASIMLSLPASLPSQILQDRPDVRAAEHQLQGSHADIGTARAERFPRITLTGSAGSSSRDLADLFKSGSWSFGPSVSLPIFDGGAGRAKVQAAELSRDIALAQYDKTVQTAFREVADALSVRSSLADRLAMQLALTESSALQLRLAEQNWRAGSSSQLDLLDAQRSFYAAQQSLISMRLAEQSNRITLYKVLGGT</sequence>
<evidence type="ECO:0000256" key="2">
    <source>
        <dbReference type="RuleBase" id="RU362097"/>
    </source>
</evidence>
<dbReference type="InterPro" id="IPR010131">
    <property type="entry name" value="MdtP/NodT-like"/>
</dbReference>
<comment type="subcellular location">
    <subcellularLocation>
        <location evidence="2">Cell membrane</location>
        <topology evidence="2">Lipid-anchor</topology>
    </subcellularLocation>
</comment>
<comment type="caution">
    <text evidence="3">The sequence shown here is derived from an EMBL/GenBank/DDBJ whole genome shotgun (WGS) entry which is preliminary data.</text>
</comment>
<dbReference type="NCBIfam" id="TIGR01845">
    <property type="entry name" value="outer_NodT"/>
    <property type="match status" value="1"/>
</dbReference>
<dbReference type="Gene3D" id="2.20.200.10">
    <property type="entry name" value="Outer membrane efflux proteins (OEP)"/>
    <property type="match status" value="1"/>
</dbReference>